<dbReference type="GO" id="GO:0005975">
    <property type="term" value="P:carbohydrate metabolic process"/>
    <property type="evidence" value="ECO:0007669"/>
    <property type="project" value="UniProtKB-ARBA"/>
</dbReference>
<dbReference type="InterPro" id="IPR019931">
    <property type="entry name" value="LPXTG_anchor"/>
</dbReference>
<keyword evidence="4" id="KW-0572">Peptidoglycan-anchor</keyword>
<name>A0A934X3P8_9MICO</name>
<keyword evidence="1" id="KW-0134">Cell wall</keyword>
<evidence type="ECO:0000256" key="4">
    <source>
        <dbReference type="ARBA" id="ARBA00023088"/>
    </source>
</evidence>
<dbReference type="PROSITE" id="PS50847">
    <property type="entry name" value="GRAM_POS_ANCHORING"/>
    <property type="match status" value="1"/>
</dbReference>
<feature type="transmembrane region" description="Helical" evidence="5">
    <location>
        <begin position="994"/>
        <end position="1014"/>
    </location>
</feature>
<sequence>MTNSGNTRLDSVAVTDSVLAAAAISCPQTSLAIGESMTCTGTFVAPAPLTQHTNTGNVVGTPVLSDGTRMIDLVTGNPVPVVRDTDPAYAAAVRPGMYVVKKINGQDANTAPGVLVVPGSTMNVTFTVFNNGSTRLESVTVSDDMIPGPITCTPTALEPGESASCSATYAAPDVGVQHTNTATATATPIINGSPITPITDTDPANAAAADPKINVVKKINGQDANDSATAVSTTAGATMSVTFEVENIGNTTLIGVTVTDDVIPAGAISCPDSVLDAGEKMTCTAEWAAPAVGEPHTNVVTVSGTPTQVDGQPILDPATGDPMGPVDDDDPATTWTPAHPAVTIVKFINGDDANAAPGLSVAAGSTMAVSVLVTNTGDVRLSPIVVTDSDATTMSCPVSSLEPGGSTTCTASIPAPAIGAGHVDTANVIGSPVQSDGSPALGADGKPLQDVSASDSAHAFVAAHPDIMVVKTINNDDANSAPGVSVAADAPLAVKFVVTNTGDVRLAPVILTDDPVDALSCQVSELAPGASTECTGTLSGLAAGATHLDTVTATGTPVVADGTPVLGVDGQPIRSVQDSDPAHAYAPATAGVSIVKSINDDDANTAPGVSVTAGSPLSVSFVVSNTGTSYLSNVTVTDSDATGISCSGADEATPNVIPLLAPGSAPVTCTATVVALAPGATHVDTGSVTGTPVLADGSTRPALGADGSVAPTASDPAHAYAPATAGVSIVKSINGDDANTAPGVSVTAGSPLSVSFVVSNTGTSYLSNVTVTDSDATGISCSGADPATPNVIPLLAPGSAPVTCTATVVALAPGATHVDTGSVTGTPVLADGSTPAVGADGQALVPPTASDPAHAYAPAHPGVSVVKRINGDDAATAPGVEVSVGSLMVITFEVTNTGDVRIEPVQVSDSTVTDIQCPGTALDPGEVMTCSATLAAPALGVEHTNTVTVTGTPVLADGTPALGDDGQPASAPTATDTAYAVIVAPFLPNTGTDVARFLAIALGLMAAGGLLLAATRRRRATEE</sequence>
<comment type="caution">
    <text evidence="7">The sequence shown here is derived from an EMBL/GenBank/DDBJ whole genome shotgun (WGS) entry which is preliminary data.</text>
</comment>
<dbReference type="Gene3D" id="2.60.40.10">
    <property type="entry name" value="Immunoglobulins"/>
    <property type="match status" value="1"/>
</dbReference>
<organism evidence="7 8">
    <name type="scientific">Candidatus Phosphoribacter hodrii</name>
    <dbReference type="NCBI Taxonomy" id="2953743"/>
    <lineage>
        <taxon>Bacteria</taxon>
        <taxon>Bacillati</taxon>
        <taxon>Actinomycetota</taxon>
        <taxon>Actinomycetes</taxon>
        <taxon>Micrococcales</taxon>
        <taxon>Dermatophilaceae</taxon>
        <taxon>Candidatus Phosphoribacter</taxon>
    </lineage>
</organism>
<keyword evidence="5" id="KW-1133">Transmembrane helix</keyword>
<feature type="domain" description="Gram-positive cocci surface proteins LPxTG" evidence="6">
    <location>
        <begin position="987"/>
        <end position="1023"/>
    </location>
</feature>
<keyword evidence="5" id="KW-0472">Membrane</keyword>
<keyword evidence="3" id="KW-0732">Signal</keyword>
<evidence type="ECO:0000313" key="7">
    <source>
        <dbReference type="EMBL" id="MBK6299850.1"/>
    </source>
</evidence>
<evidence type="ECO:0000256" key="1">
    <source>
        <dbReference type="ARBA" id="ARBA00022512"/>
    </source>
</evidence>
<dbReference type="InterPro" id="IPR055354">
    <property type="entry name" value="DUF7507"/>
</dbReference>
<evidence type="ECO:0000256" key="2">
    <source>
        <dbReference type="ARBA" id="ARBA00022525"/>
    </source>
</evidence>
<keyword evidence="2" id="KW-0964">Secreted</keyword>
<evidence type="ECO:0000313" key="8">
    <source>
        <dbReference type="Proteomes" id="UP000718281"/>
    </source>
</evidence>
<gene>
    <name evidence="7" type="ORF">IPF40_01935</name>
</gene>
<dbReference type="NCBIfam" id="TIGR01167">
    <property type="entry name" value="LPXTG_anchor"/>
    <property type="match status" value="1"/>
</dbReference>
<dbReference type="EMBL" id="JADIXZ010000001">
    <property type="protein sequence ID" value="MBK6299850.1"/>
    <property type="molecule type" value="Genomic_DNA"/>
</dbReference>
<protein>
    <submittedName>
        <fullName evidence="7">LPXTG cell wall anchor domain-containing protein</fullName>
    </submittedName>
</protein>
<evidence type="ECO:0000256" key="5">
    <source>
        <dbReference type="SAM" id="Phobius"/>
    </source>
</evidence>
<evidence type="ECO:0000256" key="3">
    <source>
        <dbReference type="ARBA" id="ARBA00022729"/>
    </source>
</evidence>
<evidence type="ECO:0000259" key="6">
    <source>
        <dbReference type="PROSITE" id="PS50847"/>
    </source>
</evidence>
<reference evidence="7 8" key="1">
    <citation type="submission" date="2020-10" db="EMBL/GenBank/DDBJ databases">
        <title>Connecting structure to function with the recovery of over 1000 high-quality activated sludge metagenome-assembled genomes encoding full-length rRNA genes using long-read sequencing.</title>
        <authorList>
            <person name="Singleton C.M."/>
            <person name="Petriglieri F."/>
            <person name="Kristensen J.M."/>
            <person name="Kirkegaard R.H."/>
            <person name="Michaelsen T.Y."/>
            <person name="Andersen M.H."/>
            <person name="Karst S.M."/>
            <person name="Dueholm M.S."/>
            <person name="Nielsen P.H."/>
            <person name="Albertsen M."/>
        </authorList>
    </citation>
    <scope>NUCLEOTIDE SEQUENCE [LARGE SCALE GENOMIC DNA]</scope>
    <source>
        <strain evidence="7">AalE_18-Q3-R2-46_BAT3C.188</strain>
    </source>
</reference>
<proteinExistence type="predicted"/>
<accession>A0A934X3P8</accession>
<dbReference type="Proteomes" id="UP000718281">
    <property type="component" value="Unassembled WGS sequence"/>
</dbReference>
<dbReference type="InterPro" id="IPR013783">
    <property type="entry name" value="Ig-like_fold"/>
</dbReference>
<dbReference type="Pfam" id="PF24346">
    <property type="entry name" value="DUF7507"/>
    <property type="match status" value="7"/>
</dbReference>
<dbReference type="AlphaFoldDB" id="A0A934X3P8"/>
<keyword evidence="5" id="KW-0812">Transmembrane</keyword>